<dbReference type="InterPro" id="IPR017407">
    <property type="entry name" value="Ser/Thr_kinase_Rio1"/>
</dbReference>
<dbReference type="InterPro" id="IPR018934">
    <property type="entry name" value="RIO_dom"/>
</dbReference>
<dbReference type="GO" id="GO:0004674">
    <property type="term" value="F:protein serine/threonine kinase activity"/>
    <property type="evidence" value="ECO:0007669"/>
    <property type="project" value="UniProtKB-KW"/>
</dbReference>
<dbReference type="GO" id="GO:0016787">
    <property type="term" value="F:hydrolase activity"/>
    <property type="evidence" value="ECO:0007669"/>
    <property type="project" value="UniProtKB-KW"/>
</dbReference>
<dbReference type="FunFam" id="1.10.510.10:FF:000755">
    <property type="entry name" value="Homoserine kinase"/>
    <property type="match status" value="1"/>
</dbReference>
<feature type="compositionally biased region" description="Basic residues" evidence="23">
    <location>
        <begin position="447"/>
        <end position="463"/>
    </location>
</feature>
<feature type="compositionally biased region" description="Acidic residues" evidence="23">
    <location>
        <begin position="380"/>
        <end position="410"/>
    </location>
</feature>
<dbReference type="GO" id="GO:0042254">
    <property type="term" value="P:ribosome biogenesis"/>
    <property type="evidence" value="ECO:0007669"/>
    <property type="project" value="UniProtKB-KW"/>
</dbReference>
<evidence type="ECO:0000256" key="6">
    <source>
        <dbReference type="ARBA" id="ARBA00022490"/>
    </source>
</evidence>
<dbReference type="PROSITE" id="PS01245">
    <property type="entry name" value="RIO1"/>
    <property type="match status" value="1"/>
</dbReference>
<dbReference type="Gene3D" id="1.10.510.10">
    <property type="entry name" value="Transferase(Phosphotransferase) domain 1"/>
    <property type="match status" value="1"/>
</dbReference>
<keyword evidence="7" id="KW-0690">Ribosome biogenesis</keyword>
<comment type="similarity">
    <text evidence="3">Belongs to the protein kinase superfamily. RIO-type Ser/Thr kinase family.</text>
</comment>
<evidence type="ECO:0000256" key="14">
    <source>
        <dbReference type="ARBA" id="ARBA00022840"/>
    </source>
</evidence>
<dbReference type="GO" id="GO:0005524">
    <property type="term" value="F:ATP binding"/>
    <property type="evidence" value="ECO:0007669"/>
    <property type="project" value="UniProtKB-KW"/>
</dbReference>
<feature type="domain" description="RIO kinase" evidence="24">
    <location>
        <begin position="52"/>
        <end position="292"/>
    </location>
</feature>
<keyword evidence="26" id="KW-1185">Reference proteome</keyword>
<feature type="binding site" evidence="21">
    <location>
        <position position="110"/>
    </location>
    <ligand>
        <name>ATP</name>
        <dbReference type="ChEBI" id="CHEBI:30616"/>
    </ligand>
</feature>
<evidence type="ECO:0000256" key="5">
    <source>
        <dbReference type="ARBA" id="ARBA00016038"/>
    </source>
</evidence>
<comment type="catalytic activity">
    <reaction evidence="17">
        <text>L-seryl-[protein] + ATP = O-phospho-L-seryl-[protein] + ADP + H(+)</text>
        <dbReference type="Rhea" id="RHEA:17989"/>
        <dbReference type="Rhea" id="RHEA-COMP:9863"/>
        <dbReference type="Rhea" id="RHEA-COMP:11604"/>
        <dbReference type="ChEBI" id="CHEBI:15378"/>
        <dbReference type="ChEBI" id="CHEBI:29999"/>
        <dbReference type="ChEBI" id="CHEBI:30616"/>
        <dbReference type="ChEBI" id="CHEBI:83421"/>
        <dbReference type="ChEBI" id="CHEBI:456216"/>
        <dbReference type="EC" id="2.7.11.1"/>
    </reaction>
</comment>
<comment type="caution">
    <text evidence="25">The sequence shown here is derived from an EMBL/GenBank/DDBJ whole genome shotgun (WGS) entry which is preliminary data.</text>
</comment>
<evidence type="ECO:0000256" key="9">
    <source>
        <dbReference type="ARBA" id="ARBA00022679"/>
    </source>
</evidence>
<reference evidence="25 26" key="1">
    <citation type="journal article" date="2023" name="Elife">
        <title>Identification of key yeast species and microbe-microbe interactions impacting larval growth of Drosophila in the wild.</title>
        <authorList>
            <person name="Mure A."/>
            <person name="Sugiura Y."/>
            <person name="Maeda R."/>
            <person name="Honda K."/>
            <person name="Sakurai N."/>
            <person name="Takahashi Y."/>
            <person name="Watada M."/>
            <person name="Katoh T."/>
            <person name="Gotoh A."/>
            <person name="Gotoh Y."/>
            <person name="Taniguchi I."/>
            <person name="Nakamura K."/>
            <person name="Hayashi T."/>
            <person name="Katayama T."/>
            <person name="Uemura T."/>
            <person name="Hattori Y."/>
        </authorList>
    </citation>
    <scope>NUCLEOTIDE SEQUENCE [LARGE SCALE GENOMIC DNA]</scope>
    <source>
        <strain evidence="25 26">PK-24</strain>
    </source>
</reference>
<evidence type="ECO:0000256" key="16">
    <source>
        <dbReference type="ARBA" id="ARBA00047899"/>
    </source>
</evidence>
<dbReference type="EC" id="2.7.11.1" evidence="4"/>
<dbReference type="Pfam" id="PF01163">
    <property type="entry name" value="RIO1"/>
    <property type="match status" value="1"/>
</dbReference>
<evidence type="ECO:0000256" key="8">
    <source>
        <dbReference type="ARBA" id="ARBA00022527"/>
    </source>
</evidence>
<evidence type="ECO:0000256" key="3">
    <source>
        <dbReference type="ARBA" id="ARBA00009196"/>
    </source>
</evidence>
<keyword evidence="12" id="KW-0418">Kinase</keyword>
<dbReference type="InterPro" id="IPR051272">
    <property type="entry name" value="RIO-type_Ser/Thr_kinase"/>
</dbReference>
<evidence type="ECO:0000256" key="20">
    <source>
        <dbReference type="PIRSR" id="PIRSR038147-1"/>
    </source>
</evidence>
<feature type="region of interest" description="Disordered" evidence="23">
    <location>
        <begin position="374"/>
        <end position="463"/>
    </location>
</feature>
<feature type="binding site" evidence="22">
    <location>
        <position position="245"/>
    </location>
    <ligand>
        <name>Mg(2+)</name>
        <dbReference type="ChEBI" id="CHEBI:18420"/>
    </ligand>
</feature>
<keyword evidence="14 21" id="KW-0067">ATP-binding</keyword>
<keyword evidence="11 21" id="KW-0547">Nucleotide-binding</keyword>
<dbReference type="InterPro" id="IPR011009">
    <property type="entry name" value="Kinase-like_dom_sf"/>
</dbReference>
<dbReference type="InterPro" id="IPR000687">
    <property type="entry name" value="RIO_kinase"/>
</dbReference>
<feature type="active site" description="4-aspartylphosphate intermediate" evidence="20">
    <location>
        <position position="245"/>
    </location>
</feature>
<feature type="compositionally biased region" description="Polar residues" evidence="23">
    <location>
        <begin position="12"/>
        <end position="23"/>
    </location>
</feature>
<comment type="catalytic activity">
    <reaction evidence="18">
        <text>ATP + H2O = ADP + phosphate + H(+)</text>
        <dbReference type="Rhea" id="RHEA:13065"/>
        <dbReference type="ChEBI" id="CHEBI:15377"/>
        <dbReference type="ChEBI" id="CHEBI:15378"/>
        <dbReference type="ChEBI" id="CHEBI:30616"/>
        <dbReference type="ChEBI" id="CHEBI:43474"/>
        <dbReference type="ChEBI" id="CHEBI:456216"/>
    </reaction>
</comment>
<keyword evidence="6" id="KW-0963">Cytoplasm</keyword>
<evidence type="ECO:0000256" key="13">
    <source>
        <dbReference type="ARBA" id="ARBA00022801"/>
    </source>
</evidence>
<dbReference type="FunFam" id="3.30.200.20:FF:000148">
    <property type="entry name" value="Serine/threonine-protein kinase RIO1"/>
    <property type="match status" value="1"/>
</dbReference>
<keyword evidence="10" id="KW-0479">Metal-binding</keyword>
<dbReference type="GO" id="GO:0046872">
    <property type="term" value="F:metal ion binding"/>
    <property type="evidence" value="ECO:0007669"/>
    <property type="project" value="UniProtKB-KW"/>
</dbReference>
<dbReference type="GO" id="GO:0005737">
    <property type="term" value="C:cytoplasm"/>
    <property type="evidence" value="ECO:0007669"/>
    <property type="project" value="UniProtKB-SubCell"/>
</dbReference>
<evidence type="ECO:0000256" key="4">
    <source>
        <dbReference type="ARBA" id="ARBA00012513"/>
    </source>
</evidence>
<evidence type="ECO:0000256" key="1">
    <source>
        <dbReference type="ARBA" id="ARBA00001946"/>
    </source>
</evidence>
<protein>
    <recommendedName>
        <fullName evidence="5">Serine/threonine-protein kinase RIO1</fullName>
        <ecNumber evidence="4">2.7.11.1</ecNumber>
    </recommendedName>
    <alternativeName>
        <fullName evidence="19">Serine/threonine-protein kinase rio1</fullName>
    </alternativeName>
</protein>
<comment type="catalytic activity">
    <reaction evidence="16">
        <text>L-threonyl-[protein] + ATP = O-phospho-L-threonyl-[protein] + ADP + H(+)</text>
        <dbReference type="Rhea" id="RHEA:46608"/>
        <dbReference type="Rhea" id="RHEA-COMP:11060"/>
        <dbReference type="Rhea" id="RHEA-COMP:11605"/>
        <dbReference type="ChEBI" id="CHEBI:15378"/>
        <dbReference type="ChEBI" id="CHEBI:30013"/>
        <dbReference type="ChEBI" id="CHEBI:30616"/>
        <dbReference type="ChEBI" id="CHEBI:61977"/>
        <dbReference type="ChEBI" id="CHEBI:456216"/>
        <dbReference type="EC" id="2.7.11.1"/>
    </reaction>
</comment>
<comment type="subcellular location">
    <subcellularLocation>
        <location evidence="2">Cytoplasm</location>
    </subcellularLocation>
</comment>
<keyword evidence="15" id="KW-0460">Magnesium</keyword>
<sequence length="463" mass="54621">MSSSDYSDDEGNGQTFNNSVHTSNAREKADILERYSDKINLDMFAKHRITRDKALRATVNQVLDPRTLRFLGRIFNNGTITKINGCVSTGKEANIYYSENEQSGKEFAVKIYKTSILVFKDRTRYVVGEHRFGEKQSKNPRQMVKNWAEKEFRNLKRLHSEPLINSPQPIELRENILVMEYLTIGKGEPSPKLRDHDFKDLNEIIHYYHEMLILMRLLFQKCRLVHADLSEYNTIVHQDKLYVFDVSQSVEPDHPMAMDFLRMDIKNVNDFFSRIKKINVYPEREIFKFIITPHDILFKDFEHDNKDDEETKEFLLDYLNTLSLKSSEDDEFNDEVFRSLHLVSSLHNIEERDFNKFSNGDIDTLVDLVGSVKINKDEGENAEEDEDHNEEDSDEEDDDDEDNSDDEFYSDDERKNKPNNLKRFQDKDEKKLHKQQVKEAARENRKSKMKKHVKKKLVKKGKK</sequence>
<dbReference type="SUPFAM" id="SSF56112">
    <property type="entry name" value="Protein kinase-like (PK-like)"/>
    <property type="match status" value="1"/>
</dbReference>
<evidence type="ECO:0000256" key="12">
    <source>
        <dbReference type="ARBA" id="ARBA00022777"/>
    </source>
</evidence>
<evidence type="ECO:0000259" key="24">
    <source>
        <dbReference type="SMART" id="SM00090"/>
    </source>
</evidence>
<feature type="compositionally biased region" description="Acidic residues" evidence="23">
    <location>
        <begin position="1"/>
        <end position="11"/>
    </location>
</feature>
<evidence type="ECO:0000256" key="19">
    <source>
        <dbReference type="ARBA" id="ARBA00068838"/>
    </source>
</evidence>
<feature type="compositionally biased region" description="Basic and acidic residues" evidence="23">
    <location>
        <begin position="423"/>
        <end position="446"/>
    </location>
</feature>
<evidence type="ECO:0000256" key="2">
    <source>
        <dbReference type="ARBA" id="ARBA00004496"/>
    </source>
</evidence>
<evidence type="ECO:0000256" key="22">
    <source>
        <dbReference type="PIRSR" id="PIRSR038147-3"/>
    </source>
</evidence>
<dbReference type="SMART" id="SM00090">
    <property type="entry name" value="RIO"/>
    <property type="match status" value="1"/>
</dbReference>
<gene>
    <name evidence="25" type="ORF">DAPK24_040640</name>
</gene>
<evidence type="ECO:0000256" key="11">
    <source>
        <dbReference type="ARBA" id="ARBA00022741"/>
    </source>
</evidence>
<keyword evidence="8" id="KW-0723">Serine/threonine-protein kinase</keyword>
<evidence type="ECO:0000256" key="10">
    <source>
        <dbReference type="ARBA" id="ARBA00022723"/>
    </source>
</evidence>
<evidence type="ECO:0000256" key="23">
    <source>
        <dbReference type="SAM" id="MobiDB-lite"/>
    </source>
</evidence>
<evidence type="ECO:0000256" key="17">
    <source>
        <dbReference type="ARBA" id="ARBA00048679"/>
    </source>
</evidence>
<evidence type="ECO:0000256" key="21">
    <source>
        <dbReference type="PIRSR" id="PIRSR038147-2"/>
    </source>
</evidence>
<keyword evidence="9" id="KW-0808">Transferase</keyword>
<organism evidence="25 26">
    <name type="scientific">Pichia kluyveri</name>
    <name type="common">Yeast</name>
    <dbReference type="NCBI Taxonomy" id="36015"/>
    <lineage>
        <taxon>Eukaryota</taxon>
        <taxon>Fungi</taxon>
        <taxon>Dikarya</taxon>
        <taxon>Ascomycota</taxon>
        <taxon>Saccharomycotina</taxon>
        <taxon>Pichiomycetes</taxon>
        <taxon>Pichiales</taxon>
        <taxon>Pichiaceae</taxon>
        <taxon>Pichia</taxon>
    </lineage>
</organism>
<evidence type="ECO:0000256" key="18">
    <source>
        <dbReference type="ARBA" id="ARBA00049360"/>
    </source>
</evidence>
<feature type="binding site" evidence="21">
    <location>
        <position position="182"/>
    </location>
    <ligand>
        <name>ATP</name>
        <dbReference type="ChEBI" id="CHEBI:30616"/>
    </ligand>
</feature>
<dbReference type="PIRSF" id="PIRSF038147">
    <property type="entry name" value="Ser/Thr_PK_RIO1"/>
    <property type="match status" value="1"/>
</dbReference>
<keyword evidence="13" id="KW-0378">Hydrolase</keyword>
<evidence type="ECO:0000313" key="25">
    <source>
        <dbReference type="EMBL" id="GMM47466.1"/>
    </source>
</evidence>
<evidence type="ECO:0000256" key="15">
    <source>
        <dbReference type="ARBA" id="ARBA00022842"/>
    </source>
</evidence>
<dbReference type="AlphaFoldDB" id="A0AAV5R875"/>
<dbReference type="Proteomes" id="UP001378960">
    <property type="component" value="Unassembled WGS sequence"/>
</dbReference>
<feature type="active site" description="Proton acceptor" evidence="20">
    <location>
        <position position="228"/>
    </location>
</feature>
<name>A0AAV5R875_PICKL</name>
<accession>A0AAV5R875</accession>
<feature type="region of interest" description="Disordered" evidence="23">
    <location>
        <begin position="1"/>
        <end position="23"/>
    </location>
</feature>
<evidence type="ECO:0000256" key="7">
    <source>
        <dbReference type="ARBA" id="ARBA00022517"/>
    </source>
</evidence>
<dbReference type="InterPro" id="IPR018935">
    <property type="entry name" value="RIO_kinase_CS"/>
</dbReference>
<dbReference type="PANTHER" id="PTHR45723">
    <property type="entry name" value="SERINE/THREONINE-PROTEIN KINASE RIO1"/>
    <property type="match status" value="1"/>
</dbReference>
<evidence type="ECO:0000313" key="26">
    <source>
        <dbReference type="Proteomes" id="UP001378960"/>
    </source>
</evidence>
<dbReference type="EMBL" id="BTGB01000008">
    <property type="protein sequence ID" value="GMM47466.1"/>
    <property type="molecule type" value="Genomic_DNA"/>
</dbReference>
<proteinExistence type="inferred from homology"/>
<dbReference type="Gene3D" id="3.30.200.20">
    <property type="entry name" value="Phosphorylase Kinase, domain 1"/>
    <property type="match status" value="1"/>
</dbReference>
<comment type="cofactor">
    <cofactor evidence="1 22">
        <name>Mg(2+)</name>
        <dbReference type="ChEBI" id="CHEBI:18420"/>
    </cofactor>
</comment>
<feature type="binding site" evidence="22">
    <location>
        <position position="233"/>
    </location>
    <ligand>
        <name>Mg(2+)</name>
        <dbReference type="ChEBI" id="CHEBI:18420"/>
    </ligand>
</feature>